<sequence length="61" mass="7086">MDQIAERLEYHIKGAFIVLLVLAAFQYWEGNLDIRFLVVVAAGYVVLRIAFDIIQERYTNP</sequence>
<evidence type="ECO:0000313" key="3">
    <source>
        <dbReference type="Proteomes" id="UP000011531"/>
    </source>
</evidence>
<dbReference type="AlphaFoldDB" id="L9Y477"/>
<evidence type="ECO:0000313" key="2">
    <source>
        <dbReference type="EMBL" id="ELY67688.1"/>
    </source>
</evidence>
<feature type="transmembrane region" description="Helical" evidence="1">
    <location>
        <begin position="34"/>
        <end position="51"/>
    </location>
</feature>
<proteinExistence type="predicted"/>
<reference evidence="2 3" key="1">
    <citation type="journal article" date="2014" name="PLoS Genet.">
        <title>Phylogenetically driven sequencing of extremely halophilic archaea reveals strategies for static and dynamic osmo-response.</title>
        <authorList>
            <person name="Becker E.A."/>
            <person name="Seitzer P.M."/>
            <person name="Tritt A."/>
            <person name="Larsen D."/>
            <person name="Krusor M."/>
            <person name="Yao A.I."/>
            <person name="Wu D."/>
            <person name="Madern D."/>
            <person name="Eisen J.A."/>
            <person name="Darling A.E."/>
            <person name="Facciotti M.T."/>
        </authorList>
    </citation>
    <scope>NUCLEOTIDE SEQUENCE [LARGE SCALE GENOMIC DNA]</scope>
    <source>
        <strain evidence="2 3">DSM 18795</strain>
    </source>
</reference>
<organism evidence="2 3">
    <name type="scientific">Natronococcus jeotgali DSM 18795</name>
    <dbReference type="NCBI Taxonomy" id="1227498"/>
    <lineage>
        <taxon>Archaea</taxon>
        <taxon>Methanobacteriati</taxon>
        <taxon>Methanobacteriota</taxon>
        <taxon>Stenosarchaea group</taxon>
        <taxon>Halobacteria</taxon>
        <taxon>Halobacteriales</taxon>
        <taxon>Natrialbaceae</taxon>
        <taxon>Natronococcus</taxon>
    </lineage>
</organism>
<evidence type="ECO:0000256" key="1">
    <source>
        <dbReference type="SAM" id="Phobius"/>
    </source>
</evidence>
<protein>
    <submittedName>
        <fullName evidence="2">Uncharacterized protein</fullName>
    </submittedName>
</protein>
<keyword evidence="1" id="KW-1133">Transmembrane helix</keyword>
<accession>L9Y477</accession>
<dbReference type="EMBL" id="AOIA01000002">
    <property type="protein sequence ID" value="ELY67688.1"/>
    <property type="molecule type" value="Genomic_DNA"/>
</dbReference>
<dbReference type="Proteomes" id="UP000011531">
    <property type="component" value="Unassembled WGS sequence"/>
</dbReference>
<name>L9Y477_9EURY</name>
<dbReference type="RefSeq" id="WP_008419285.1">
    <property type="nucleotide sequence ID" value="NZ_AOIA01000002.1"/>
</dbReference>
<feature type="transmembrane region" description="Helical" evidence="1">
    <location>
        <begin position="12"/>
        <end position="28"/>
    </location>
</feature>
<keyword evidence="3" id="KW-1185">Reference proteome</keyword>
<keyword evidence="1" id="KW-0812">Transmembrane</keyword>
<keyword evidence="1" id="KW-0472">Membrane</keyword>
<gene>
    <name evidence="2" type="ORF">C492_00010</name>
</gene>
<comment type="caution">
    <text evidence="2">The sequence shown here is derived from an EMBL/GenBank/DDBJ whole genome shotgun (WGS) entry which is preliminary data.</text>
</comment>